<dbReference type="AlphaFoldDB" id="A0A0F5H1G5"/>
<dbReference type="Pfam" id="PF00149">
    <property type="entry name" value="Metallophos"/>
    <property type="match status" value="1"/>
</dbReference>
<organism evidence="5 6">
    <name type="scientific">Mycoplasmopsis meleagridis ATCC 25294</name>
    <dbReference type="NCBI Taxonomy" id="1264554"/>
    <lineage>
        <taxon>Bacteria</taxon>
        <taxon>Bacillati</taxon>
        <taxon>Mycoplasmatota</taxon>
        <taxon>Mycoplasmoidales</taxon>
        <taxon>Metamycoplasmataceae</taxon>
        <taxon>Mycoplasmopsis</taxon>
    </lineage>
</organism>
<keyword evidence="6" id="KW-1185">Reference proteome</keyword>
<keyword evidence="2" id="KW-0547">Nucleotide-binding</keyword>
<protein>
    <submittedName>
        <fullName evidence="5">5'-nucleotidase</fullName>
    </submittedName>
</protein>
<dbReference type="PROSITE" id="PS00786">
    <property type="entry name" value="5_NUCLEOTIDASE_2"/>
    <property type="match status" value="1"/>
</dbReference>
<feature type="signal peptide" evidence="2">
    <location>
        <begin position="1"/>
        <end position="25"/>
    </location>
</feature>
<dbReference type="InterPro" id="IPR004843">
    <property type="entry name" value="Calcineurin-like_PHP"/>
</dbReference>
<accession>A0A0F5H1G5</accession>
<dbReference type="Gene3D" id="3.90.780.10">
    <property type="entry name" value="5'-Nucleotidase, C-terminal domain"/>
    <property type="match status" value="1"/>
</dbReference>
<dbReference type="GO" id="GO:0000166">
    <property type="term" value="F:nucleotide binding"/>
    <property type="evidence" value="ECO:0007669"/>
    <property type="project" value="UniProtKB-KW"/>
</dbReference>
<evidence type="ECO:0000256" key="2">
    <source>
        <dbReference type="RuleBase" id="RU362119"/>
    </source>
</evidence>
<dbReference type="InterPro" id="IPR006146">
    <property type="entry name" value="5'-Nucleotdase_CS"/>
</dbReference>
<dbReference type="Proteomes" id="UP000033750">
    <property type="component" value="Unassembled WGS sequence"/>
</dbReference>
<feature type="domain" description="Calcineurin-like phosphoesterase" evidence="3">
    <location>
        <begin position="134"/>
        <end position="353"/>
    </location>
</feature>
<dbReference type="CDD" id="cd00845">
    <property type="entry name" value="MPP_UshA_N_like"/>
    <property type="match status" value="1"/>
</dbReference>
<dbReference type="Pfam" id="PF02872">
    <property type="entry name" value="5_nucleotid_C"/>
    <property type="match status" value="1"/>
</dbReference>
<dbReference type="PANTHER" id="PTHR11575:SF24">
    <property type="entry name" value="5'-NUCLEOTIDASE"/>
    <property type="match status" value="1"/>
</dbReference>
<dbReference type="GO" id="GO:0016788">
    <property type="term" value="F:hydrolase activity, acting on ester bonds"/>
    <property type="evidence" value="ECO:0007669"/>
    <property type="project" value="InterPro"/>
</dbReference>
<feature type="domain" description="5'-Nucleotidase C-terminal" evidence="4">
    <location>
        <begin position="460"/>
        <end position="617"/>
    </location>
</feature>
<dbReference type="RefSeq" id="WP_046096751.1">
    <property type="nucleotide sequence ID" value="NZ_JZXN01000011.1"/>
</dbReference>
<dbReference type="PROSITE" id="PS51257">
    <property type="entry name" value="PROKAR_LIPOPROTEIN"/>
    <property type="match status" value="1"/>
</dbReference>
<dbReference type="PRINTS" id="PR01607">
    <property type="entry name" value="APYRASEFAMLY"/>
</dbReference>
<name>A0A0F5H1G5_9BACT</name>
<evidence type="ECO:0000259" key="4">
    <source>
        <dbReference type="Pfam" id="PF02872"/>
    </source>
</evidence>
<comment type="similarity">
    <text evidence="2">Belongs to the 5'-nucleotidase family.</text>
</comment>
<reference evidence="5 6" key="1">
    <citation type="submission" date="2015-03" db="EMBL/GenBank/DDBJ databases">
        <title>Genome sequence of Mycoplasma meleagridis strain ATCC 25294.</title>
        <authorList>
            <person name="Yacoub E."/>
            <person name="Blanchard A."/>
            <person name="Sirand-Pugnet P."/>
            <person name="Mardassi B.B.A."/>
        </authorList>
    </citation>
    <scope>NUCLEOTIDE SEQUENCE [LARGE SCALE GENOMIC DNA]</scope>
    <source>
        <strain evidence="5 6">ATCC 25294</strain>
    </source>
</reference>
<dbReference type="PATRIC" id="fig|1264554.4.peg.264"/>
<dbReference type="EMBL" id="JZXN01000011">
    <property type="protein sequence ID" value="KKB26995.1"/>
    <property type="molecule type" value="Genomic_DNA"/>
</dbReference>
<evidence type="ECO:0000256" key="1">
    <source>
        <dbReference type="ARBA" id="ARBA00022729"/>
    </source>
</evidence>
<evidence type="ECO:0000259" key="3">
    <source>
        <dbReference type="Pfam" id="PF00149"/>
    </source>
</evidence>
<dbReference type="InterPro" id="IPR008334">
    <property type="entry name" value="5'-Nucleotdase_C"/>
</dbReference>
<dbReference type="InterPro" id="IPR029052">
    <property type="entry name" value="Metallo-depent_PP-like"/>
</dbReference>
<feature type="chain" id="PRO_5002487272" evidence="2">
    <location>
        <begin position="26"/>
        <end position="679"/>
    </location>
</feature>
<sequence>MRIKKIFYKSGALALITAISPIALIATACNNDKKTNVQYSEADIQQAQEKFDKFEDSYNTTIKEKAKEYAQTKAAVDNMPSSNDNEAAAKKAAQDKLNEWLAKTRTEFANIKAQYREVFDTLKKVEKDSRYKTFKIYHTNDEHGRILLDDGKYNRYSGIEGIIQYMDGMPRDILLSAGDLVQGLPLSDSDKGETIAKLVVNAKYDLVTIGNHEFDYGLDWIRKLNDLTKAKGMPFLSANVVWKETKDGHTAGNFVFDRYKIFDINGTKIAVVGITTPDSAYTSNPKNSVDVNFLDPVTAMKAVNEDLKKQGVNFVIAATHLGVGVNNPKWESLYLGRETQDDTDLILDGHSHTKILGEKIDGTTDTYISQTQAYTTYLGDITIRFDTETGKIIKFHEELRDIDQIQVVRSGQREEEVDNLIKALQKSYSAVNDKVVFQNKINFTHVVSKQVGSENFWLGRVAQTNLGTFASDANVWTFYKENNARLTGDNAITADNTVGLTNGGGLRADLPAGTVKRGDIVKISPFGNRITAIKIKGSVLKEVFAHGAKKIKSGGYAQWSHNVSFEIVSTKGADGRATYSIKEGTLKINNKDIDDNKNYYLVTNDYLVVGGDQYSMIDLIKNPTIEKEFEGDSIADTIINYANALNTNDGIDNSYPLKWSIDKYNTDEATNFVKINYES</sequence>
<comment type="caution">
    <text evidence="5">The sequence shown here is derived from an EMBL/GenBank/DDBJ whole genome shotgun (WGS) entry which is preliminary data.</text>
</comment>
<proteinExistence type="inferred from homology"/>
<dbReference type="Gene3D" id="3.60.21.10">
    <property type="match status" value="1"/>
</dbReference>
<dbReference type="InterPro" id="IPR036907">
    <property type="entry name" value="5'-Nucleotdase_C_sf"/>
</dbReference>
<dbReference type="STRING" id="29561.MM26B8_02690"/>
<dbReference type="InterPro" id="IPR054816">
    <property type="entry name" value="Lipoprotein_mollicutes-type_CS"/>
</dbReference>
<evidence type="ECO:0000313" key="5">
    <source>
        <dbReference type="EMBL" id="KKB26995.1"/>
    </source>
</evidence>
<dbReference type="NCBIfam" id="NF045726">
    <property type="entry name" value="XXplasma_LP"/>
    <property type="match status" value="1"/>
</dbReference>
<dbReference type="GO" id="GO:0046872">
    <property type="term" value="F:metal ion binding"/>
    <property type="evidence" value="ECO:0007669"/>
    <property type="project" value="InterPro"/>
</dbReference>
<keyword evidence="1 2" id="KW-0732">Signal</keyword>
<dbReference type="PANTHER" id="PTHR11575">
    <property type="entry name" value="5'-NUCLEOTIDASE-RELATED"/>
    <property type="match status" value="1"/>
</dbReference>
<keyword evidence="2" id="KW-0378">Hydrolase</keyword>
<gene>
    <name evidence="5" type="ORF">MMELEA_03080</name>
</gene>
<dbReference type="OrthoDB" id="9801679at2"/>
<evidence type="ECO:0000313" key="6">
    <source>
        <dbReference type="Proteomes" id="UP000033750"/>
    </source>
</evidence>
<dbReference type="SUPFAM" id="SSF55816">
    <property type="entry name" value="5'-nucleotidase (syn. UDP-sugar hydrolase), C-terminal domain"/>
    <property type="match status" value="1"/>
</dbReference>
<dbReference type="GO" id="GO:0009166">
    <property type="term" value="P:nucleotide catabolic process"/>
    <property type="evidence" value="ECO:0007669"/>
    <property type="project" value="InterPro"/>
</dbReference>
<dbReference type="InterPro" id="IPR006179">
    <property type="entry name" value="5_nucleotidase/apyrase"/>
</dbReference>
<dbReference type="SUPFAM" id="SSF56300">
    <property type="entry name" value="Metallo-dependent phosphatases"/>
    <property type="match status" value="1"/>
</dbReference>